<comment type="caution">
    <text evidence="1">The sequence shown here is derived from an EMBL/GenBank/DDBJ whole genome shotgun (WGS) entry which is preliminary data.</text>
</comment>
<proteinExistence type="predicted"/>
<reference evidence="1" key="1">
    <citation type="submission" date="2021-11" db="EMBL/GenBank/DDBJ databases">
        <authorList>
            <consortium name="Genoscope - CEA"/>
            <person name="William W."/>
        </authorList>
    </citation>
    <scope>NUCLEOTIDE SEQUENCE</scope>
</reference>
<organism evidence="1 2">
    <name type="scientific">Pelagomonas calceolata</name>
    <dbReference type="NCBI Taxonomy" id="35677"/>
    <lineage>
        <taxon>Eukaryota</taxon>
        <taxon>Sar</taxon>
        <taxon>Stramenopiles</taxon>
        <taxon>Ochrophyta</taxon>
        <taxon>Pelagophyceae</taxon>
        <taxon>Pelagomonadales</taxon>
        <taxon>Pelagomonadaceae</taxon>
        <taxon>Pelagomonas</taxon>
    </lineage>
</organism>
<sequence length="290" mass="32044">MQDKFRFFHVPKAGSSFAPLVWAMACEAGNKSLDLLLKPGGLTRFPAGVLGPRCNVRYLGGGSRVEPDYHHAALRGDEEVAAAIGVFREPASRIVSAYHYDYHVHLPTWDQAPINRTALLALPEANSTRLLAFARLPIVSNTATKMLIGSPPGSIRRIVAADITLALRRVAALRFVAITECLHEAADVLRVAKHDWGLDNVSLPPLRSFRTNSLLGANDRQLDILAVTADLLRRCSVHDMDEYDADVEIYNVAACRFHRARHIAHVEPQSPLCAESARTFSPQFCRARHI</sequence>
<evidence type="ECO:0000313" key="1">
    <source>
        <dbReference type="EMBL" id="CAH0372803.1"/>
    </source>
</evidence>
<dbReference type="EMBL" id="CAKKNE010000003">
    <property type="protein sequence ID" value="CAH0372803.1"/>
    <property type="molecule type" value="Genomic_DNA"/>
</dbReference>
<dbReference type="Proteomes" id="UP000789595">
    <property type="component" value="Unassembled WGS sequence"/>
</dbReference>
<name>A0A8J2SIN0_9STRA</name>
<dbReference type="AlphaFoldDB" id="A0A8J2SIN0"/>
<evidence type="ECO:0000313" key="2">
    <source>
        <dbReference type="Proteomes" id="UP000789595"/>
    </source>
</evidence>
<evidence type="ECO:0008006" key="3">
    <source>
        <dbReference type="Google" id="ProtNLM"/>
    </source>
</evidence>
<protein>
    <recommendedName>
        <fullName evidence="3">Sulfotransferase</fullName>
    </recommendedName>
</protein>
<gene>
    <name evidence="1" type="ORF">PECAL_3P28460</name>
</gene>
<keyword evidence="2" id="KW-1185">Reference proteome</keyword>
<accession>A0A8J2SIN0</accession>
<dbReference type="PROSITE" id="PS51257">
    <property type="entry name" value="PROKAR_LIPOPROTEIN"/>
    <property type="match status" value="1"/>
</dbReference>